<feature type="coiled-coil region" evidence="1">
    <location>
        <begin position="123"/>
        <end position="182"/>
    </location>
</feature>
<keyword evidence="1" id="KW-0175">Coiled coil</keyword>
<dbReference type="RefSeq" id="XP_007830178.1">
    <property type="nucleotide sequence ID" value="XM_007831987.1"/>
</dbReference>
<evidence type="ECO:0000313" key="2">
    <source>
        <dbReference type="EMBL" id="ETS85381.1"/>
    </source>
</evidence>
<dbReference type="Proteomes" id="UP000030651">
    <property type="component" value="Unassembled WGS sequence"/>
</dbReference>
<organism evidence="2 3">
    <name type="scientific">Pestalotiopsis fici (strain W106-1 / CGMCC3.15140)</name>
    <dbReference type="NCBI Taxonomy" id="1229662"/>
    <lineage>
        <taxon>Eukaryota</taxon>
        <taxon>Fungi</taxon>
        <taxon>Dikarya</taxon>
        <taxon>Ascomycota</taxon>
        <taxon>Pezizomycotina</taxon>
        <taxon>Sordariomycetes</taxon>
        <taxon>Xylariomycetidae</taxon>
        <taxon>Amphisphaeriales</taxon>
        <taxon>Sporocadaceae</taxon>
        <taxon>Pestalotiopsis</taxon>
    </lineage>
</organism>
<protein>
    <submittedName>
        <fullName evidence="2">Uncharacterized protein</fullName>
    </submittedName>
</protein>
<dbReference type="HOGENOM" id="CLU_1315790_0_0_1"/>
<name>W3XJI2_PESFW</name>
<dbReference type="OrthoDB" id="4741350at2759"/>
<reference evidence="3" key="1">
    <citation type="journal article" date="2015" name="BMC Genomics">
        <title>Genomic and transcriptomic analysis of the endophytic fungus Pestalotiopsis fici reveals its lifestyle and high potential for synthesis of natural products.</title>
        <authorList>
            <person name="Wang X."/>
            <person name="Zhang X."/>
            <person name="Liu L."/>
            <person name="Xiang M."/>
            <person name="Wang W."/>
            <person name="Sun X."/>
            <person name="Che Y."/>
            <person name="Guo L."/>
            <person name="Liu G."/>
            <person name="Guo L."/>
            <person name="Wang C."/>
            <person name="Yin W.B."/>
            <person name="Stadler M."/>
            <person name="Zhang X."/>
            <person name="Liu X."/>
        </authorList>
    </citation>
    <scope>NUCLEOTIDE SEQUENCE [LARGE SCALE GENOMIC DNA]</scope>
    <source>
        <strain evidence="3">W106-1 / CGMCC3.15140</strain>
    </source>
</reference>
<proteinExistence type="predicted"/>
<dbReference type="KEGG" id="pfy:PFICI_03406"/>
<dbReference type="OMA" id="SRRCYVE"/>
<dbReference type="STRING" id="1229662.W3XJI2"/>
<dbReference type="AlphaFoldDB" id="W3XJI2"/>
<evidence type="ECO:0000313" key="3">
    <source>
        <dbReference type="Proteomes" id="UP000030651"/>
    </source>
</evidence>
<accession>W3XJI2</accession>
<dbReference type="GeneID" id="19268419"/>
<feature type="coiled-coil region" evidence="1">
    <location>
        <begin position="46"/>
        <end position="83"/>
    </location>
</feature>
<keyword evidence="3" id="KW-1185">Reference proteome</keyword>
<sequence length="209" mass="25224">MPTADYIRVRTGRPPEFIRSNTFSHRHHHRHRRCHDDCCGVSRTEYNNLVEQNHSLVTENAKLSKEKDALKKELCQAENANRAWSAEAERLRDINGRLSSDNDILRDENDRLRRSISSEDDHIKGFKRRIKVLEREAREQERMTRAEIEDLTENLAKSNDVAHQWKRKCEEWMAKYDKLKRTLYDYEVTIAEQKDKIDHLKHQLRRYWW</sequence>
<dbReference type="InParanoid" id="W3XJI2"/>
<dbReference type="EMBL" id="KI912110">
    <property type="protein sequence ID" value="ETS85381.1"/>
    <property type="molecule type" value="Genomic_DNA"/>
</dbReference>
<evidence type="ECO:0000256" key="1">
    <source>
        <dbReference type="SAM" id="Coils"/>
    </source>
</evidence>
<gene>
    <name evidence="2" type="ORF">PFICI_03406</name>
</gene>